<dbReference type="AlphaFoldDB" id="A0AAW0U195"/>
<comment type="caution">
    <text evidence="2">The sequence shown here is derived from an EMBL/GenBank/DDBJ whole genome shotgun (WGS) entry which is preliminary data.</text>
</comment>
<protein>
    <submittedName>
        <fullName evidence="2">Uncharacterized protein</fullName>
    </submittedName>
</protein>
<reference evidence="2 3" key="1">
    <citation type="submission" date="2023-03" db="EMBL/GenBank/DDBJ databases">
        <title>High-quality genome of Scylla paramamosain provides insights in environmental adaptation.</title>
        <authorList>
            <person name="Zhang L."/>
        </authorList>
    </citation>
    <scope>NUCLEOTIDE SEQUENCE [LARGE SCALE GENOMIC DNA]</scope>
    <source>
        <strain evidence="2">LZ_2023a</strain>
        <tissue evidence="2">Muscle</tissue>
    </source>
</reference>
<dbReference type="EMBL" id="JARAKH010000021">
    <property type="protein sequence ID" value="KAK8393281.1"/>
    <property type="molecule type" value="Genomic_DNA"/>
</dbReference>
<proteinExistence type="predicted"/>
<accession>A0AAW0U195</accession>
<gene>
    <name evidence="2" type="ORF">O3P69_013357</name>
</gene>
<evidence type="ECO:0000256" key="1">
    <source>
        <dbReference type="SAM" id="MobiDB-lite"/>
    </source>
</evidence>
<evidence type="ECO:0000313" key="2">
    <source>
        <dbReference type="EMBL" id="KAK8393281.1"/>
    </source>
</evidence>
<organism evidence="2 3">
    <name type="scientific">Scylla paramamosain</name>
    <name type="common">Mud crab</name>
    <dbReference type="NCBI Taxonomy" id="85552"/>
    <lineage>
        <taxon>Eukaryota</taxon>
        <taxon>Metazoa</taxon>
        <taxon>Ecdysozoa</taxon>
        <taxon>Arthropoda</taxon>
        <taxon>Crustacea</taxon>
        <taxon>Multicrustacea</taxon>
        <taxon>Malacostraca</taxon>
        <taxon>Eumalacostraca</taxon>
        <taxon>Eucarida</taxon>
        <taxon>Decapoda</taxon>
        <taxon>Pleocyemata</taxon>
        <taxon>Brachyura</taxon>
        <taxon>Eubrachyura</taxon>
        <taxon>Portunoidea</taxon>
        <taxon>Portunidae</taxon>
        <taxon>Portuninae</taxon>
        <taxon>Scylla</taxon>
    </lineage>
</organism>
<feature type="region of interest" description="Disordered" evidence="1">
    <location>
        <begin position="88"/>
        <end position="108"/>
    </location>
</feature>
<sequence>MAAVVVQGKAVTALCSRPNINRVRRLEACNYCRKSSYITIDFSFTKTKVMAGHSLELLEIDHCVFQKKVQSLQFKIWAKTKIQLFRGDNPEGRRARGHPQSSWLEQVD</sequence>
<keyword evidence="3" id="KW-1185">Reference proteome</keyword>
<feature type="compositionally biased region" description="Polar residues" evidence="1">
    <location>
        <begin position="99"/>
        <end position="108"/>
    </location>
</feature>
<evidence type="ECO:0000313" key="3">
    <source>
        <dbReference type="Proteomes" id="UP001487740"/>
    </source>
</evidence>
<dbReference type="Proteomes" id="UP001487740">
    <property type="component" value="Unassembled WGS sequence"/>
</dbReference>
<name>A0AAW0U195_SCYPA</name>